<feature type="compositionally biased region" description="Polar residues" evidence="8">
    <location>
        <begin position="777"/>
        <end position="798"/>
    </location>
</feature>
<dbReference type="PROSITE" id="PS00463">
    <property type="entry name" value="ZN2_CY6_FUNGAL_1"/>
    <property type="match status" value="1"/>
</dbReference>
<dbReference type="Gene3D" id="4.10.240.10">
    <property type="entry name" value="Zn(2)-C6 fungal-type DNA-binding domain"/>
    <property type="match status" value="1"/>
</dbReference>
<name>A0AAN6SG96_9PEZI</name>
<dbReference type="GO" id="GO:0008270">
    <property type="term" value="F:zinc ion binding"/>
    <property type="evidence" value="ECO:0007669"/>
    <property type="project" value="UniProtKB-KW"/>
</dbReference>
<dbReference type="GO" id="GO:0003677">
    <property type="term" value="F:DNA binding"/>
    <property type="evidence" value="ECO:0007669"/>
    <property type="project" value="InterPro"/>
</dbReference>
<dbReference type="Pfam" id="PF07382">
    <property type="entry name" value="HC2"/>
    <property type="match status" value="1"/>
</dbReference>
<dbReference type="InterPro" id="IPR028020">
    <property type="entry name" value="ASX_DEUBAD_dom"/>
</dbReference>
<dbReference type="GO" id="GO:0030527">
    <property type="term" value="F:structural constituent of chromatin"/>
    <property type="evidence" value="ECO:0007669"/>
    <property type="project" value="InterPro"/>
</dbReference>
<evidence type="ECO:0000313" key="12">
    <source>
        <dbReference type="Proteomes" id="UP001303222"/>
    </source>
</evidence>
<feature type="compositionally biased region" description="Basic residues" evidence="8">
    <location>
        <begin position="88"/>
        <end position="109"/>
    </location>
</feature>
<comment type="caution">
    <text evidence="11">The sequence shown here is derived from an EMBL/GenBank/DDBJ whole genome shotgun (WGS) entry which is preliminary data.</text>
</comment>
<dbReference type="EMBL" id="MU859131">
    <property type="protein sequence ID" value="KAK3952083.1"/>
    <property type="molecule type" value="Genomic_DNA"/>
</dbReference>
<feature type="compositionally biased region" description="Low complexity" evidence="8">
    <location>
        <begin position="322"/>
        <end position="332"/>
    </location>
</feature>
<feature type="domain" description="DEUBAD" evidence="10">
    <location>
        <begin position="588"/>
        <end position="702"/>
    </location>
</feature>
<feature type="region of interest" description="Disordered" evidence="8">
    <location>
        <begin position="777"/>
        <end position="811"/>
    </location>
</feature>
<feature type="compositionally biased region" description="Low complexity" evidence="8">
    <location>
        <begin position="7"/>
        <end position="17"/>
    </location>
</feature>
<keyword evidence="3" id="KW-0863">Zinc-finger</keyword>
<keyword evidence="6" id="KW-0804">Transcription</keyword>
<accession>A0AAN6SG96</accession>
<evidence type="ECO:0000256" key="1">
    <source>
        <dbReference type="ARBA" id="ARBA00004123"/>
    </source>
</evidence>
<gene>
    <name evidence="11" type="ORF">QBC32DRAFT_342283</name>
</gene>
<dbReference type="PROSITE" id="PS51916">
    <property type="entry name" value="DEUBAD"/>
    <property type="match status" value="1"/>
</dbReference>
<feature type="region of interest" description="Disordered" evidence="8">
    <location>
        <begin position="437"/>
        <end position="459"/>
    </location>
</feature>
<protein>
    <submittedName>
        <fullName evidence="11">Asx homology domain-containing protein</fullName>
    </submittedName>
</protein>
<dbReference type="GO" id="GO:0000981">
    <property type="term" value="F:DNA-binding transcription factor activity, RNA polymerase II-specific"/>
    <property type="evidence" value="ECO:0007669"/>
    <property type="project" value="InterPro"/>
</dbReference>
<dbReference type="InterPro" id="IPR009970">
    <property type="entry name" value="HC2"/>
</dbReference>
<evidence type="ECO:0000256" key="8">
    <source>
        <dbReference type="SAM" id="MobiDB-lite"/>
    </source>
</evidence>
<feature type="compositionally biased region" description="Basic and acidic residues" evidence="8">
    <location>
        <begin position="708"/>
        <end position="721"/>
    </location>
</feature>
<dbReference type="InterPro" id="IPR001138">
    <property type="entry name" value="Zn2Cys6_DnaBD"/>
</dbReference>
<feature type="compositionally biased region" description="Basic and acidic residues" evidence="8">
    <location>
        <begin position="173"/>
        <end position="194"/>
    </location>
</feature>
<keyword evidence="4" id="KW-0862">Zinc</keyword>
<organism evidence="11 12">
    <name type="scientific">Pseudoneurospora amorphoporcata</name>
    <dbReference type="NCBI Taxonomy" id="241081"/>
    <lineage>
        <taxon>Eukaryota</taxon>
        <taxon>Fungi</taxon>
        <taxon>Dikarya</taxon>
        <taxon>Ascomycota</taxon>
        <taxon>Pezizomycotina</taxon>
        <taxon>Sordariomycetes</taxon>
        <taxon>Sordariomycetidae</taxon>
        <taxon>Sordariales</taxon>
        <taxon>Sordariaceae</taxon>
        <taxon>Pseudoneurospora</taxon>
    </lineage>
</organism>
<dbReference type="Pfam" id="PF13919">
    <property type="entry name" value="ASXH"/>
    <property type="match status" value="1"/>
</dbReference>
<evidence type="ECO:0000256" key="2">
    <source>
        <dbReference type="ARBA" id="ARBA00022723"/>
    </source>
</evidence>
<feature type="compositionally biased region" description="Basic residues" evidence="8">
    <location>
        <begin position="128"/>
        <end position="139"/>
    </location>
</feature>
<evidence type="ECO:0000313" key="11">
    <source>
        <dbReference type="EMBL" id="KAK3952083.1"/>
    </source>
</evidence>
<dbReference type="AlphaFoldDB" id="A0AAN6SG96"/>
<evidence type="ECO:0000256" key="7">
    <source>
        <dbReference type="ARBA" id="ARBA00023242"/>
    </source>
</evidence>
<feature type="compositionally biased region" description="Basic and acidic residues" evidence="8">
    <location>
        <begin position="153"/>
        <end position="165"/>
    </location>
</feature>
<keyword evidence="2" id="KW-0479">Metal-binding</keyword>
<dbReference type="GO" id="GO:0030261">
    <property type="term" value="P:chromosome condensation"/>
    <property type="evidence" value="ECO:0007669"/>
    <property type="project" value="InterPro"/>
</dbReference>
<feature type="domain" description="Zn(2)-C6 fungal-type" evidence="9">
    <location>
        <begin position="397"/>
        <end position="427"/>
    </location>
</feature>
<feature type="region of interest" description="Disordered" evidence="8">
    <location>
        <begin position="708"/>
        <end position="740"/>
    </location>
</feature>
<reference evidence="11" key="2">
    <citation type="submission" date="2023-06" db="EMBL/GenBank/DDBJ databases">
        <authorList>
            <consortium name="Lawrence Berkeley National Laboratory"/>
            <person name="Mondo S.J."/>
            <person name="Hensen N."/>
            <person name="Bonometti L."/>
            <person name="Westerberg I."/>
            <person name="Brannstrom I.O."/>
            <person name="Guillou S."/>
            <person name="Cros-Aarteil S."/>
            <person name="Calhoun S."/>
            <person name="Haridas S."/>
            <person name="Kuo A."/>
            <person name="Pangilinan J."/>
            <person name="Riley R."/>
            <person name="Labutti K."/>
            <person name="Andreopoulos B."/>
            <person name="Lipzen A."/>
            <person name="Chen C."/>
            <person name="Yanf M."/>
            <person name="Daum C."/>
            <person name="Ng V."/>
            <person name="Clum A."/>
            <person name="Steindorff A."/>
            <person name="Ohm R."/>
            <person name="Martin F."/>
            <person name="Silar P."/>
            <person name="Natvig D."/>
            <person name="Lalanne C."/>
            <person name="Gautier V."/>
            <person name="Ament-Velasquez S.L."/>
            <person name="Kruys A."/>
            <person name="Hutchinson M.I."/>
            <person name="Powell A.J."/>
            <person name="Barry K."/>
            <person name="Miller A.N."/>
            <person name="Grigoriev I.V."/>
            <person name="Debuchy R."/>
            <person name="Gladieux P."/>
            <person name="Thoren M.H."/>
            <person name="Johannesson H."/>
        </authorList>
    </citation>
    <scope>NUCLEOTIDE SEQUENCE</scope>
    <source>
        <strain evidence="11">CBS 626.80</strain>
    </source>
</reference>
<keyword evidence="5" id="KW-0805">Transcription regulation</keyword>
<feature type="compositionally biased region" description="Low complexity" evidence="8">
    <location>
        <begin position="356"/>
        <end position="365"/>
    </location>
</feature>
<dbReference type="PRINTS" id="PR00755">
    <property type="entry name" value="AFLATOXINBRP"/>
</dbReference>
<dbReference type="GO" id="GO:0005634">
    <property type="term" value="C:nucleus"/>
    <property type="evidence" value="ECO:0007669"/>
    <property type="project" value="UniProtKB-SubCell"/>
</dbReference>
<sequence>MAEEGGSSPLSSILSSPPASPPRSVTGDWDGTHVQETNTAARTALEELAAEELVVMQPAVDKSAIAKLAIEEPAIEKPAVEEPAVKKPVAKKAVAKKAAAKKPAAKKSAAKKEAVEEPAVEEPAAKKPVAKKPVAKKSAVKGLAVEESAVEEPVVKEPAVEEPTVKKLAVKKSAGEKGAVKKSAVEKRFAKEPDVQEPEEAEGEQATPLATRRENKSGPRPSNQLEAQELEEASTSWTAINLPPRRPQPVKKPEVPTPGQEETPVPSAEPQVPTREEEEAPVPSPAPQVPTREEEAAAPLAAPRPVSKKRKPEVPTREEEATVPSAEPSAAPSPVPKKRKPEVPTREEEEQEEEAAAPSAAPSPVSKKRKPLTAPAYSKQDVADSRNVLKPKLTRGACTPCRENKLKCLKEKPICSRCSESGTHCVYAFEQPRKGLPAAARPAPADGSEPKSLGSSNSHGYLAVQNLEVDEEVDIPGIEVAAVTNPSINGQDFNGLKNEDPNTVTKGARKNASGQTPQEAVLDDDAQSSKGTRRSVSSDGQLDTEPRKRKASDQAKPTSAKKPRQAGAASKKTNLDRKWEAPFVYTDEHSPLTNADLRAILLLPQAWDVLTPEERRDILAKFPDDSHILDAGTEKARPDLVLLRNNDHFRYDCARYLENIERGRHDEQWLQEAWVAHEKHKRGDYDDFLRKEFEIDWATKIPEELLQKTSRKNEMVGRDATGKMSENQAAANEQHKALPGRAKGASVVQYVSPANPASVNATEANGIVQKVAENMQSTDHVAQHRPNGNGSSSTNGAQYTALRFEIPKGMD</sequence>
<dbReference type="Pfam" id="PF00172">
    <property type="entry name" value="Zn_clus"/>
    <property type="match status" value="1"/>
</dbReference>
<dbReference type="PROSITE" id="PS50048">
    <property type="entry name" value="ZN2_CY6_FUNGAL_2"/>
    <property type="match status" value="1"/>
</dbReference>
<keyword evidence="7" id="KW-0539">Nucleus</keyword>
<dbReference type="CDD" id="cd00067">
    <property type="entry name" value="GAL4"/>
    <property type="match status" value="1"/>
</dbReference>
<feature type="compositionally biased region" description="Basic and acidic residues" evidence="8">
    <location>
        <begin position="74"/>
        <end position="85"/>
    </location>
</feature>
<feature type="region of interest" description="Disordered" evidence="8">
    <location>
        <begin position="71"/>
        <end position="396"/>
    </location>
</feature>
<feature type="compositionally biased region" description="Polar residues" evidence="8">
    <location>
        <begin position="528"/>
        <end position="541"/>
    </location>
</feature>
<dbReference type="InterPro" id="IPR044867">
    <property type="entry name" value="DEUBAD_dom"/>
</dbReference>
<evidence type="ECO:0000259" key="9">
    <source>
        <dbReference type="PROSITE" id="PS50048"/>
    </source>
</evidence>
<reference evidence="11" key="1">
    <citation type="journal article" date="2023" name="Mol. Phylogenet. Evol.">
        <title>Genome-scale phylogeny and comparative genomics of the fungal order Sordariales.</title>
        <authorList>
            <person name="Hensen N."/>
            <person name="Bonometti L."/>
            <person name="Westerberg I."/>
            <person name="Brannstrom I.O."/>
            <person name="Guillou S."/>
            <person name="Cros-Aarteil S."/>
            <person name="Calhoun S."/>
            <person name="Haridas S."/>
            <person name="Kuo A."/>
            <person name="Mondo S."/>
            <person name="Pangilinan J."/>
            <person name="Riley R."/>
            <person name="LaButti K."/>
            <person name="Andreopoulos B."/>
            <person name="Lipzen A."/>
            <person name="Chen C."/>
            <person name="Yan M."/>
            <person name="Daum C."/>
            <person name="Ng V."/>
            <person name="Clum A."/>
            <person name="Steindorff A."/>
            <person name="Ohm R.A."/>
            <person name="Martin F."/>
            <person name="Silar P."/>
            <person name="Natvig D.O."/>
            <person name="Lalanne C."/>
            <person name="Gautier V."/>
            <person name="Ament-Velasquez S.L."/>
            <person name="Kruys A."/>
            <person name="Hutchinson M.I."/>
            <person name="Powell A.J."/>
            <person name="Barry K."/>
            <person name="Miller A.N."/>
            <person name="Grigoriev I.V."/>
            <person name="Debuchy R."/>
            <person name="Gladieux P."/>
            <person name="Hiltunen Thoren M."/>
            <person name="Johannesson H."/>
        </authorList>
    </citation>
    <scope>NUCLEOTIDE SEQUENCE</scope>
    <source>
        <strain evidence="11">CBS 626.80</strain>
    </source>
</reference>
<dbReference type="InterPro" id="IPR036864">
    <property type="entry name" value="Zn2-C6_fun-type_DNA-bd_sf"/>
</dbReference>
<feature type="region of interest" description="Disordered" evidence="8">
    <location>
        <begin position="485"/>
        <end position="573"/>
    </location>
</feature>
<dbReference type="SUPFAM" id="SSF57701">
    <property type="entry name" value="Zn2/Cys6 DNA-binding domain"/>
    <property type="match status" value="1"/>
</dbReference>
<evidence type="ECO:0000256" key="3">
    <source>
        <dbReference type="ARBA" id="ARBA00022771"/>
    </source>
</evidence>
<evidence type="ECO:0000256" key="5">
    <source>
        <dbReference type="ARBA" id="ARBA00023015"/>
    </source>
</evidence>
<dbReference type="Proteomes" id="UP001303222">
    <property type="component" value="Unassembled WGS sequence"/>
</dbReference>
<proteinExistence type="predicted"/>
<comment type="subcellular location">
    <subcellularLocation>
        <location evidence="1">Nucleus</location>
    </subcellularLocation>
</comment>
<dbReference type="SMART" id="SM00066">
    <property type="entry name" value="GAL4"/>
    <property type="match status" value="1"/>
</dbReference>
<feature type="region of interest" description="Disordered" evidence="8">
    <location>
        <begin position="1"/>
        <end position="43"/>
    </location>
</feature>
<evidence type="ECO:0000256" key="6">
    <source>
        <dbReference type="ARBA" id="ARBA00023163"/>
    </source>
</evidence>
<evidence type="ECO:0000256" key="4">
    <source>
        <dbReference type="ARBA" id="ARBA00022833"/>
    </source>
</evidence>
<evidence type="ECO:0000259" key="10">
    <source>
        <dbReference type="PROSITE" id="PS51916"/>
    </source>
</evidence>
<keyword evidence="12" id="KW-1185">Reference proteome</keyword>